<evidence type="ECO:0000313" key="2">
    <source>
        <dbReference type="Proteomes" id="UP001206483"/>
    </source>
</evidence>
<organism evidence="1 2">
    <name type="scientific">Kitasatospora paracochleata</name>
    <dbReference type="NCBI Taxonomy" id="58354"/>
    <lineage>
        <taxon>Bacteria</taxon>
        <taxon>Bacillati</taxon>
        <taxon>Actinomycetota</taxon>
        <taxon>Actinomycetes</taxon>
        <taxon>Kitasatosporales</taxon>
        <taxon>Streptomycetaceae</taxon>
        <taxon>Kitasatospora</taxon>
    </lineage>
</organism>
<comment type="caution">
    <text evidence="1">The sequence shown here is derived from an EMBL/GenBank/DDBJ whole genome shotgun (WGS) entry which is preliminary data.</text>
</comment>
<dbReference type="Pfam" id="PF12846">
    <property type="entry name" value="AAA_10"/>
    <property type="match status" value="1"/>
</dbReference>
<dbReference type="PIRSF" id="PIRSF015040">
    <property type="entry name" value="ATPase_SAG2001_prd"/>
    <property type="match status" value="1"/>
</dbReference>
<dbReference type="SUPFAM" id="SSF52540">
    <property type="entry name" value="P-loop containing nucleoside triphosphate hydrolases"/>
    <property type="match status" value="1"/>
</dbReference>
<evidence type="ECO:0000313" key="1">
    <source>
        <dbReference type="EMBL" id="MCP2313945.1"/>
    </source>
</evidence>
<name>A0ABT1J917_9ACTN</name>
<protein>
    <recommendedName>
        <fullName evidence="3">AAA domain-containing protein</fullName>
    </recommendedName>
</protein>
<reference evidence="1 2" key="1">
    <citation type="submission" date="2022-06" db="EMBL/GenBank/DDBJ databases">
        <title>Sequencing the genomes of 1000 actinobacteria strains.</title>
        <authorList>
            <person name="Klenk H.-P."/>
        </authorList>
    </citation>
    <scope>NUCLEOTIDE SEQUENCE [LARGE SCALE GENOMIC DNA]</scope>
    <source>
        <strain evidence="1 2">DSM 41656</strain>
    </source>
</reference>
<dbReference type="InterPro" id="IPR016628">
    <property type="entry name" value="ATPase_SAG2001_prd"/>
</dbReference>
<accession>A0ABT1J917</accession>
<dbReference type="Gene3D" id="3.40.50.300">
    <property type="entry name" value="P-loop containing nucleotide triphosphate hydrolases"/>
    <property type="match status" value="1"/>
</dbReference>
<dbReference type="InterPro" id="IPR027417">
    <property type="entry name" value="P-loop_NTPase"/>
</dbReference>
<dbReference type="RefSeq" id="WP_253804257.1">
    <property type="nucleotide sequence ID" value="NZ_BAAAUB010000029.1"/>
</dbReference>
<proteinExistence type="predicted"/>
<gene>
    <name evidence="1" type="ORF">FHR36_007144</name>
</gene>
<dbReference type="Proteomes" id="UP001206483">
    <property type="component" value="Unassembled WGS sequence"/>
</dbReference>
<keyword evidence="2" id="KW-1185">Reference proteome</keyword>
<dbReference type="Gene3D" id="1.10.8.730">
    <property type="match status" value="1"/>
</dbReference>
<sequence>MKASIRHIAGHILFSTTGTVWAFWRVTPVGSRYASDLERQDVLRRVTSLVRSLSGTARLYSLCARVEASEVAARIADGIDLDANPGALESARAAEYLLADREMHRRTIWLAVPLQAPGRAAQLAQARGSAWAMFGEQAGLPAAPVPVADVQLYRGLARQAESGFGGGLQMRPARPAEIVWLHQHAVHRGMTEPLLTEAETSARYGGRIVGAQLRSPGYASLGQVRLLEGGQDAAARREREEGGLRGWFGSRIDGSALSKLWLQVETEEQTGYQAHLALEEIPEAVYEGSADLLARLDVLPWPVDAVVDLTLVEGQRAKRAIAKKKAELSDQADQWAAHPTGTPDSLHGAAEVLGEQEARLGRTSVELEVQSRTVFTVWGPTAQVADERARELKARLSGADYGVIRPRGGQERLFQLGLPGAPSVLRQRECTQFQLSEDWAMSGAFTVAEIGDESGPMIGQSLDVGTTKPVYLDLAAAPLSNTAASLAVLGDLGSGKSVLLKLIVSTLLDRGHRAIVIDRTSQREYVSFASTAAPGRHQVIDAANAKVSIDPLRVLPPAEGEAAALSYLLLQTQLDLMSPGGALLSRAVKAAAASRNPHMGAVLEELQAVADGGGTRGAAAADVLDLLATVSDQKLARMVFDPSLPALSLIDLQADLIIFATNGLTLPPKESLGRPEVLRTQPLEALIGRAVLYLIAAISRHIAFTDRLRFAALILDEIYWLTSSAEGSALISEIAHDGRKHNAGFVAGGHDAPELGNETIRGLITQRVLARTTDEAMAKRGLEFLGLPSDDEGLVQLVKGLSPHGQRNRAGEMFLQDTRNRVGLIQVVVPDLPKHKNIFTTPATRPTAAGSLRKEALR</sequence>
<evidence type="ECO:0008006" key="3">
    <source>
        <dbReference type="Google" id="ProtNLM"/>
    </source>
</evidence>
<dbReference type="EMBL" id="JAMZDX010000008">
    <property type="protein sequence ID" value="MCP2313945.1"/>
    <property type="molecule type" value="Genomic_DNA"/>
</dbReference>